<dbReference type="Gene3D" id="2.60.120.10">
    <property type="entry name" value="Jelly Rolls"/>
    <property type="match status" value="1"/>
</dbReference>
<evidence type="ECO:0000256" key="1">
    <source>
        <dbReference type="ARBA" id="ARBA00004141"/>
    </source>
</evidence>
<dbReference type="InterPro" id="IPR050818">
    <property type="entry name" value="KCNH_animal-type"/>
</dbReference>
<feature type="transmembrane region" description="Helical" evidence="13">
    <location>
        <begin position="446"/>
        <end position="466"/>
    </location>
</feature>
<dbReference type="CDD" id="cd00038">
    <property type="entry name" value="CAP_ED"/>
    <property type="match status" value="1"/>
</dbReference>
<evidence type="ECO:0000256" key="3">
    <source>
        <dbReference type="ARBA" id="ARBA00022538"/>
    </source>
</evidence>
<evidence type="ECO:0000256" key="6">
    <source>
        <dbReference type="ARBA" id="ARBA00022882"/>
    </source>
</evidence>
<evidence type="ECO:0000313" key="15">
    <source>
        <dbReference type="EMBL" id="KAK7248534.1"/>
    </source>
</evidence>
<feature type="region of interest" description="Disordered" evidence="12">
    <location>
        <begin position="753"/>
        <end position="819"/>
    </location>
</feature>
<evidence type="ECO:0000259" key="14">
    <source>
        <dbReference type="PROSITE" id="PS50042"/>
    </source>
</evidence>
<keyword evidence="9" id="KW-0406">Ion transport</keyword>
<dbReference type="Proteomes" id="UP001363151">
    <property type="component" value="Unassembled WGS sequence"/>
</dbReference>
<dbReference type="Gene3D" id="1.10.287.630">
    <property type="entry name" value="Helix hairpin bin"/>
    <property type="match status" value="1"/>
</dbReference>
<evidence type="ECO:0000256" key="10">
    <source>
        <dbReference type="ARBA" id="ARBA00023136"/>
    </source>
</evidence>
<evidence type="ECO:0000256" key="4">
    <source>
        <dbReference type="ARBA" id="ARBA00022692"/>
    </source>
</evidence>
<keyword evidence="4 13" id="KW-0812">Transmembrane</keyword>
<feature type="region of interest" description="Disordered" evidence="12">
    <location>
        <begin position="130"/>
        <end position="186"/>
    </location>
</feature>
<dbReference type="PANTHER" id="PTHR10217:SF435">
    <property type="entry name" value="POTASSIUM VOLTAGE-GATED CHANNEL PROTEIN EAG"/>
    <property type="match status" value="1"/>
</dbReference>
<keyword evidence="6" id="KW-0851">Voltage-gated channel</keyword>
<reference evidence="15 16" key="1">
    <citation type="submission" date="2024-03" db="EMBL/GenBank/DDBJ databases">
        <title>Aureococcus anophagefferens CCMP1851 and Kratosvirus quantuckense: Draft genome of a second virus-susceptible host strain in the model system.</title>
        <authorList>
            <person name="Chase E."/>
            <person name="Truchon A.R."/>
            <person name="Schepens W."/>
            <person name="Wilhelm S.W."/>
        </authorList>
    </citation>
    <scope>NUCLEOTIDE SEQUENCE [LARGE SCALE GENOMIC DNA]</scope>
    <source>
        <strain evidence="15 16">CCMP1851</strain>
    </source>
</reference>
<comment type="subcellular location">
    <subcellularLocation>
        <location evidence="1">Membrane</location>
        <topology evidence="1">Multi-pass membrane protein</topology>
    </subcellularLocation>
</comment>
<keyword evidence="3" id="KW-0633">Potassium transport</keyword>
<comment type="caution">
    <text evidence="15">The sequence shown here is derived from an EMBL/GenBank/DDBJ whole genome shotgun (WGS) entry which is preliminary data.</text>
</comment>
<gene>
    <name evidence="15" type="ORF">SO694_00162033</name>
</gene>
<feature type="transmembrane region" description="Helical" evidence="13">
    <location>
        <begin position="523"/>
        <end position="546"/>
    </location>
</feature>
<sequence>MADAANAALASSALASLRCVATQVEGLEQQFAAQAELVAAAVGSGAVKPAVVDELRAAAAAFARAAERAATTATAAEATLAAEEASAKEAALAQLGVGRIAITKAEAVDEPVEEARAALELDAAVAVAEDATLLSEPEKKEGDERPASPRKSRASVRLPPSECPSHPDQRGDPLLGEAVSPDGADAPPADFQTVGKIFEQYDAQVGQHGEYPRSMISPSGMFRLAWDVFIALFIFYVLVTEPLSMGFWDPRMLRGSTAIGTVNRVMDVVFVVDLGLNFRTGYFTVDGVLVMAPGAAALNYLVSWFPPAWTSNLHPDFNGRVCDLCDTSASVVLRELAESTRFVQKSAASTSIRQRVPKFGPRRFPLDFISSMPPVLEVFLAIASASAGGMSSLSSAKVFKLIKVIKVFKALRIGKFLKLLNNGETDAAMALEEFMTSSLGVTAGKVLSIICSSFLIAHLLACFMAISGDGWLRTYDPRAYDDDPASHWSWRRRYLAAMYWAFTTMTTVGYGDITPAGDMERIYAIFAMLMGVSFYSYIIASVSSMVSSIDSKNAIELERMEQLAAWMDHYEIQPSLQRRVRRFFKQFYCEHSAIDDAYILEKLAPNLQEAISRYLLHDFILEHALFANLPEGALWKVMLIVRSMKYDGDACIVQKGEPNVALFIFKEGDAYLEGECCDGPDADIELEPGDSFGEPCLLGVEDNSDVTVTTRSKSEFFYMRRDVFLDSFHNLPEIMDIMTRKRHLYDNAAVHTRGRDGSIARRSTHEGARPTEPPPPAKVLANQKTSARAMAHPAAAPPKVATAAKRKSANPFTGAPSKG</sequence>
<keyword evidence="10 13" id="KW-0472">Membrane</keyword>
<dbReference type="Pfam" id="PF00520">
    <property type="entry name" value="Ion_trans"/>
    <property type="match status" value="1"/>
</dbReference>
<keyword evidence="8 13" id="KW-1133">Transmembrane helix</keyword>
<dbReference type="PROSITE" id="PS50042">
    <property type="entry name" value="CNMP_BINDING_3"/>
    <property type="match status" value="1"/>
</dbReference>
<feature type="transmembrane region" description="Helical" evidence="13">
    <location>
        <begin position="224"/>
        <end position="244"/>
    </location>
</feature>
<dbReference type="InterPro" id="IPR005821">
    <property type="entry name" value="Ion_trans_dom"/>
</dbReference>
<proteinExistence type="predicted"/>
<name>A0ABR1G6H1_AURAN</name>
<evidence type="ECO:0000256" key="8">
    <source>
        <dbReference type="ARBA" id="ARBA00022989"/>
    </source>
</evidence>
<feature type="compositionally biased region" description="Basic and acidic residues" evidence="12">
    <location>
        <begin position="136"/>
        <end position="147"/>
    </location>
</feature>
<evidence type="ECO:0000313" key="16">
    <source>
        <dbReference type="Proteomes" id="UP001363151"/>
    </source>
</evidence>
<keyword evidence="11 15" id="KW-0407">Ion channel</keyword>
<dbReference type="GO" id="GO:0034220">
    <property type="term" value="P:monoatomic ion transmembrane transport"/>
    <property type="evidence" value="ECO:0007669"/>
    <property type="project" value="UniProtKB-KW"/>
</dbReference>
<keyword evidence="16" id="KW-1185">Reference proteome</keyword>
<feature type="compositionally biased region" description="Low complexity" evidence="12">
    <location>
        <begin position="787"/>
        <end position="803"/>
    </location>
</feature>
<protein>
    <submittedName>
        <fullName evidence="15">Voltage-gated potassium channel</fullName>
    </submittedName>
</protein>
<dbReference type="InterPro" id="IPR003938">
    <property type="entry name" value="K_chnl_volt-dep_EAG/ELK/ERG"/>
</dbReference>
<dbReference type="SUPFAM" id="SSF51206">
    <property type="entry name" value="cAMP-binding domain-like"/>
    <property type="match status" value="1"/>
</dbReference>
<dbReference type="SUPFAM" id="SSF81324">
    <property type="entry name" value="Voltage-gated potassium channels"/>
    <property type="match status" value="1"/>
</dbReference>
<dbReference type="InterPro" id="IPR014710">
    <property type="entry name" value="RmlC-like_jellyroll"/>
</dbReference>
<feature type="compositionally biased region" description="Basic and acidic residues" evidence="12">
    <location>
        <begin position="753"/>
        <end position="769"/>
    </location>
</feature>
<evidence type="ECO:0000256" key="13">
    <source>
        <dbReference type="SAM" id="Phobius"/>
    </source>
</evidence>
<accession>A0ABR1G6H1</accession>
<evidence type="ECO:0000256" key="11">
    <source>
        <dbReference type="ARBA" id="ARBA00023303"/>
    </source>
</evidence>
<dbReference type="EMBL" id="JBBJCI010000094">
    <property type="protein sequence ID" value="KAK7248534.1"/>
    <property type="molecule type" value="Genomic_DNA"/>
</dbReference>
<evidence type="ECO:0000256" key="12">
    <source>
        <dbReference type="SAM" id="MobiDB-lite"/>
    </source>
</evidence>
<evidence type="ECO:0000256" key="5">
    <source>
        <dbReference type="ARBA" id="ARBA00022826"/>
    </source>
</evidence>
<dbReference type="Gene3D" id="1.10.287.70">
    <property type="match status" value="1"/>
</dbReference>
<organism evidence="15 16">
    <name type="scientific">Aureococcus anophagefferens</name>
    <name type="common">Harmful bloom alga</name>
    <dbReference type="NCBI Taxonomy" id="44056"/>
    <lineage>
        <taxon>Eukaryota</taxon>
        <taxon>Sar</taxon>
        <taxon>Stramenopiles</taxon>
        <taxon>Ochrophyta</taxon>
        <taxon>Pelagophyceae</taxon>
        <taxon>Pelagomonadales</taxon>
        <taxon>Pelagomonadaceae</taxon>
        <taxon>Aureococcus</taxon>
    </lineage>
</organism>
<dbReference type="PANTHER" id="PTHR10217">
    <property type="entry name" value="VOLTAGE AND LIGAND GATED POTASSIUM CHANNEL"/>
    <property type="match status" value="1"/>
</dbReference>
<feature type="domain" description="Cyclic nucleotide-binding" evidence="14">
    <location>
        <begin position="625"/>
        <end position="724"/>
    </location>
</feature>
<evidence type="ECO:0000256" key="7">
    <source>
        <dbReference type="ARBA" id="ARBA00022958"/>
    </source>
</evidence>
<keyword evidence="5" id="KW-0631">Potassium channel</keyword>
<evidence type="ECO:0000256" key="2">
    <source>
        <dbReference type="ARBA" id="ARBA00022448"/>
    </source>
</evidence>
<dbReference type="SMART" id="SM00100">
    <property type="entry name" value="cNMP"/>
    <property type="match status" value="1"/>
</dbReference>
<feature type="transmembrane region" description="Helical" evidence="13">
    <location>
        <begin position="494"/>
        <end position="511"/>
    </location>
</feature>
<keyword evidence="2" id="KW-0813">Transport</keyword>
<dbReference type="InterPro" id="IPR000595">
    <property type="entry name" value="cNMP-bd_dom"/>
</dbReference>
<dbReference type="PRINTS" id="PR01463">
    <property type="entry name" value="EAGCHANLFMLY"/>
</dbReference>
<evidence type="ECO:0000256" key="9">
    <source>
        <dbReference type="ARBA" id="ARBA00023065"/>
    </source>
</evidence>
<dbReference type="InterPro" id="IPR018490">
    <property type="entry name" value="cNMP-bd_dom_sf"/>
</dbReference>
<keyword evidence="7" id="KW-0630">Potassium</keyword>